<proteinExistence type="predicted"/>
<protein>
    <submittedName>
        <fullName evidence="1">Unannotated protein</fullName>
    </submittedName>
</protein>
<dbReference type="GO" id="GO:0005737">
    <property type="term" value="C:cytoplasm"/>
    <property type="evidence" value="ECO:0007669"/>
    <property type="project" value="TreeGrafter"/>
</dbReference>
<evidence type="ECO:0000313" key="1">
    <source>
        <dbReference type="EMBL" id="CAB4905836.1"/>
    </source>
</evidence>
<dbReference type="PANTHER" id="PTHR19288">
    <property type="entry name" value="4-NITROPHENYLPHOSPHATASE-RELATED"/>
    <property type="match status" value="1"/>
</dbReference>
<dbReference type="Pfam" id="PF13242">
    <property type="entry name" value="Hydrolase_like"/>
    <property type="match status" value="1"/>
</dbReference>
<dbReference type="EMBL" id="CAFBMB010000106">
    <property type="protein sequence ID" value="CAB4905836.1"/>
    <property type="molecule type" value="Genomic_DNA"/>
</dbReference>
<organism evidence="1">
    <name type="scientific">freshwater metagenome</name>
    <dbReference type="NCBI Taxonomy" id="449393"/>
    <lineage>
        <taxon>unclassified sequences</taxon>
        <taxon>metagenomes</taxon>
        <taxon>ecological metagenomes</taxon>
    </lineage>
</organism>
<dbReference type="GO" id="GO:0016791">
    <property type="term" value="F:phosphatase activity"/>
    <property type="evidence" value="ECO:0007669"/>
    <property type="project" value="TreeGrafter"/>
</dbReference>
<sequence>MADAALIERLKNVRGVMFDIDGCLVISDGPAGQDGRVLDGAIEALRYVRDSGRVLCVFTNGTAQSPGDIAAHLRSMGIEVGDEEVFTPSVVAATVLKRKYPDDQIMVFGGPGMLEDFHKRDVNLVDLDKAMAGEKFDTKAVMVGWDTDFGRSKLQIAAEALLAGAELYCASDAPFFASNNRLNVGVSGFIAAGLEYVSGQPREVLGKPSHYSMQVISEYLGHASSEILVIGDDIMLESKMARESGAVAGLVTTGTSSAEDAASCAPEIKPELVVSNMFELIDLLTQADASPHAKGITP</sequence>
<dbReference type="Gene3D" id="3.40.50.1000">
    <property type="entry name" value="HAD superfamily/HAD-like"/>
    <property type="match status" value="2"/>
</dbReference>
<dbReference type="Pfam" id="PF13344">
    <property type="entry name" value="Hydrolase_6"/>
    <property type="match status" value="1"/>
</dbReference>
<reference evidence="1" key="1">
    <citation type="submission" date="2020-05" db="EMBL/GenBank/DDBJ databases">
        <authorList>
            <person name="Chiriac C."/>
            <person name="Salcher M."/>
            <person name="Ghai R."/>
            <person name="Kavagutti S V."/>
        </authorList>
    </citation>
    <scope>NUCLEOTIDE SEQUENCE</scope>
</reference>
<dbReference type="SUPFAM" id="SSF56784">
    <property type="entry name" value="HAD-like"/>
    <property type="match status" value="1"/>
</dbReference>
<name>A0A6J7GFQ9_9ZZZZ</name>
<dbReference type="InterPro" id="IPR036412">
    <property type="entry name" value="HAD-like_sf"/>
</dbReference>
<dbReference type="InterPro" id="IPR006357">
    <property type="entry name" value="HAD-SF_hydro_IIA"/>
</dbReference>
<dbReference type="AlphaFoldDB" id="A0A6J7GFQ9"/>
<dbReference type="PANTHER" id="PTHR19288:SF46">
    <property type="entry name" value="HALOACID DEHALOGENASE-LIKE HYDROLASE DOMAIN-CONTAINING PROTEIN 2"/>
    <property type="match status" value="1"/>
</dbReference>
<accession>A0A6J7GFQ9</accession>
<dbReference type="InterPro" id="IPR023214">
    <property type="entry name" value="HAD_sf"/>
</dbReference>
<gene>
    <name evidence="1" type="ORF">UFOPK3516_01182</name>
</gene>